<dbReference type="SUPFAM" id="SSF69047">
    <property type="entry name" value="Hypothetical protein YjbJ"/>
    <property type="match status" value="1"/>
</dbReference>
<dbReference type="InterPro" id="IPR050423">
    <property type="entry name" value="UPF0337_stress_rsp"/>
</dbReference>
<dbReference type="PANTHER" id="PTHR34977:SF1">
    <property type="entry name" value="UPF0337 PROTEIN YJBJ"/>
    <property type="match status" value="1"/>
</dbReference>
<dbReference type="InterPro" id="IPR008462">
    <property type="entry name" value="CsbD"/>
</dbReference>
<dbReference type="Pfam" id="PF05532">
    <property type="entry name" value="CsbD"/>
    <property type="match status" value="1"/>
</dbReference>
<dbReference type="PANTHER" id="PTHR34977">
    <property type="entry name" value="UPF0337 PROTEIN YJBJ"/>
    <property type="match status" value="1"/>
</dbReference>
<dbReference type="PATRIC" id="fig|279058.18.peg.3394"/>
<evidence type="ECO:0000256" key="1">
    <source>
        <dbReference type="ARBA" id="ARBA00009129"/>
    </source>
</evidence>
<gene>
    <name evidence="3" type="ORF">CAter282_3445</name>
</gene>
<dbReference type="AlphaFoldDB" id="A0A127QM66"/>
<keyword evidence="4" id="KW-1185">Reference proteome</keyword>
<evidence type="ECO:0000313" key="4">
    <source>
        <dbReference type="Proteomes" id="UP000071778"/>
    </source>
</evidence>
<proteinExistence type="inferred from homology"/>
<comment type="similarity">
    <text evidence="1">Belongs to the UPF0337 (CsbD) family.</text>
</comment>
<name>A0A127QM66_9BURK</name>
<dbReference type="Proteomes" id="UP000071778">
    <property type="component" value="Chromosome"/>
</dbReference>
<dbReference type="EMBL" id="CP013235">
    <property type="protein sequence ID" value="AMP11134.1"/>
    <property type="molecule type" value="Genomic_DNA"/>
</dbReference>
<reference evidence="3 4" key="1">
    <citation type="submission" date="2015-11" db="EMBL/GenBank/DDBJ databases">
        <title>Exploring the genomic traits of fungus-feeding bacterial genus Collimonas.</title>
        <authorList>
            <person name="Song C."/>
            <person name="Schmidt R."/>
            <person name="de Jager V."/>
            <person name="Krzyzanowska D."/>
            <person name="Jongedijk E."/>
            <person name="Cankar K."/>
            <person name="Beekwilder J."/>
            <person name="van Veen A."/>
            <person name="de Boer W."/>
            <person name="van Veen J.A."/>
            <person name="Garbeva P."/>
        </authorList>
    </citation>
    <scope>NUCLEOTIDE SEQUENCE [LARGE SCALE GENOMIC DNA]</scope>
    <source>
        <strain evidence="3 4">Ter282</strain>
    </source>
</reference>
<dbReference type="InterPro" id="IPR036629">
    <property type="entry name" value="YjbJ_sf"/>
</dbReference>
<protein>
    <recommendedName>
        <fullName evidence="2">CsbD-like domain-containing protein</fullName>
    </recommendedName>
</protein>
<evidence type="ECO:0000313" key="3">
    <source>
        <dbReference type="EMBL" id="AMP11134.1"/>
    </source>
</evidence>
<evidence type="ECO:0000259" key="2">
    <source>
        <dbReference type="Pfam" id="PF05532"/>
    </source>
</evidence>
<feature type="domain" description="CsbD-like" evidence="2">
    <location>
        <begin position="51"/>
        <end position="103"/>
    </location>
</feature>
<organism evidence="3 4">
    <name type="scientific">Collimonas arenae</name>
    <dbReference type="NCBI Taxonomy" id="279058"/>
    <lineage>
        <taxon>Bacteria</taxon>
        <taxon>Pseudomonadati</taxon>
        <taxon>Pseudomonadota</taxon>
        <taxon>Betaproteobacteria</taxon>
        <taxon>Burkholderiales</taxon>
        <taxon>Oxalobacteraceae</taxon>
        <taxon>Collimonas</taxon>
    </lineage>
</organism>
<dbReference type="Gene3D" id="1.10.1470.10">
    <property type="entry name" value="YjbJ"/>
    <property type="match status" value="1"/>
</dbReference>
<accession>A0A127QM66</accession>
<sequence length="117" mass="13390">MHRCKYGGDGELTGPASIIIQVSQIGAAAIPFLARIVEIFKTVKEQAMNWDIIQGNWKQFKGNVKQQWGKLTDDKLDQIAGKRDQLIGSVQEAYGVSKEDAERQIREFEERNRDHRF</sequence>